<evidence type="ECO:0000256" key="1">
    <source>
        <dbReference type="ARBA" id="ARBA00022737"/>
    </source>
</evidence>
<dbReference type="InParanoid" id="A0A212FBL6"/>
<dbReference type="SUPFAM" id="SSF54928">
    <property type="entry name" value="RNA-binding domain, RBD"/>
    <property type="match status" value="1"/>
</dbReference>
<dbReference type="GO" id="GO:0003723">
    <property type="term" value="F:RNA binding"/>
    <property type="evidence" value="ECO:0007669"/>
    <property type="project" value="UniProtKB-UniRule"/>
</dbReference>
<dbReference type="EMBL" id="AGBW02009309">
    <property type="protein sequence ID" value="OWR51107.1"/>
    <property type="molecule type" value="Genomic_DNA"/>
</dbReference>
<organism evidence="5 6">
    <name type="scientific">Danaus plexippus plexippus</name>
    <dbReference type="NCBI Taxonomy" id="278856"/>
    <lineage>
        <taxon>Eukaryota</taxon>
        <taxon>Metazoa</taxon>
        <taxon>Ecdysozoa</taxon>
        <taxon>Arthropoda</taxon>
        <taxon>Hexapoda</taxon>
        <taxon>Insecta</taxon>
        <taxon>Pterygota</taxon>
        <taxon>Neoptera</taxon>
        <taxon>Endopterygota</taxon>
        <taxon>Lepidoptera</taxon>
        <taxon>Glossata</taxon>
        <taxon>Ditrysia</taxon>
        <taxon>Papilionoidea</taxon>
        <taxon>Nymphalidae</taxon>
        <taxon>Danainae</taxon>
        <taxon>Danaini</taxon>
        <taxon>Danaina</taxon>
        <taxon>Danaus</taxon>
        <taxon>Danaus</taxon>
    </lineage>
</organism>
<keyword evidence="6" id="KW-1185">Reference proteome</keyword>
<name>A0A212FBL6_DANPL</name>
<sequence>MNSEDIKGVRRGIAGRRTKVDFVVRAIGCSVITVSNSARKAVVLCHDNGETRAGAAAAVVTGHRKLFVGMLSKQQTEEDVRQLFTPFGTIEECSILRGPDGASKEVDTINFTRAPILLSFYVRELKIENPIYFDIKWKTPNKDSGVNGRNAYHGEDADSANLESLPGRNERQYSSCQLVSCRRVVASSCRRVSLTPERHQRGSNHKSTAHRLPSQNYKRRSNAFLSHRDLCNYSVTIYYPSLPWQYRGNDAIPVEAGDYSNTGLIGALQHRTCRHDGCKEFSKQKGDD</sequence>
<evidence type="ECO:0000313" key="5">
    <source>
        <dbReference type="EMBL" id="OWR51107.1"/>
    </source>
</evidence>
<keyword evidence="2 3" id="KW-0694">RNA-binding</keyword>
<protein>
    <recommendedName>
        <fullName evidence="4">RRM domain-containing protein</fullName>
    </recommendedName>
</protein>
<keyword evidence="1" id="KW-0677">Repeat</keyword>
<dbReference type="Gene3D" id="3.30.70.330">
    <property type="match status" value="1"/>
</dbReference>
<dbReference type="Pfam" id="PF00076">
    <property type="entry name" value="RRM_1"/>
    <property type="match status" value="1"/>
</dbReference>
<gene>
    <name evidence="5" type="ORF">KGM_204369</name>
</gene>
<evidence type="ECO:0000256" key="2">
    <source>
        <dbReference type="ARBA" id="ARBA00022884"/>
    </source>
</evidence>
<dbReference type="InterPro" id="IPR012677">
    <property type="entry name" value="Nucleotide-bd_a/b_plait_sf"/>
</dbReference>
<dbReference type="PANTHER" id="PTHR24012">
    <property type="entry name" value="RNA BINDING PROTEIN"/>
    <property type="match status" value="1"/>
</dbReference>
<dbReference type="PROSITE" id="PS50102">
    <property type="entry name" value="RRM"/>
    <property type="match status" value="1"/>
</dbReference>
<feature type="domain" description="RRM" evidence="4">
    <location>
        <begin position="64"/>
        <end position="111"/>
    </location>
</feature>
<evidence type="ECO:0000256" key="3">
    <source>
        <dbReference type="PROSITE-ProRule" id="PRU00176"/>
    </source>
</evidence>
<reference evidence="5 6" key="1">
    <citation type="journal article" date="2011" name="Cell">
        <title>The monarch butterfly genome yields insights into long-distance migration.</title>
        <authorList>
            <person name="Zhan S."/>
            <person name="Merlin C."/>
            <person name="Boore J.L."/>
            <person name="Reppert S.M."/>
        </authorList>
    </citation>
    <scope>NUCLEOTIDE SEQUENCE [LARGE SCALE GENOMIC DNA]</scope>
    <source>
        <strain evidence="5">F-2</strain>
    </source>
</reference>
<dbReference type="STRING" id="278856.A0A212FBL6"/>
<dbReference type="Proteomes" id="UP000007151">
    <property type="component" value="Unassembled WGS sequence"/>
</dbReference>
<proteinExistence type="predicted"/>
<dbReference type="eggNOG" id="KOG0144">
    <property type="taxonomic scope" value="Eukaryota"/>
</dbReference>
<comment type="caution">
    <text evidence="5">The sequence shown here is derived from an EMBL/GenBank/DDBJ whole genome shotgun (WGS) entry which is preliminary data.</text>
</comment>
<dbReference type="InterPro" id="IPR035979">
    <property type="entry name" value="RBD_domain_sf"/>
</dbReference>
<accession>A0A212FBL6</accession>
<evidence type="ECO:0000259" key="4">
    <source>
        <dbReference type="PROSITE" id="PS50102"/>
    </source>
</evidence>
<dbReference type="InterPro" id="IPR000504">
    <property type="entry name" value="RRM_dom"/>
</dbReference>
<dbReference type="KEGG" id="dpl:KGM_204369"/>
<evidence type="ECO:0000313" key="6">
    <source>
        <dbReference type="Proteomes" id="UP000007151"/>
    </source>
</evidence>
<dbReference type="AlphaFoldDB" id="A0A212FBL6"/>